<sequence length="151" mass="16617">MEREANKSYAFLCTKFIPISDTYKRCVACLGTEHTSSCTLFDESGQLRASHCSGLSAAEAQQRLRSSGSQMELVEGLEETLFLSQPPLAKSVLTDKSEACASATSLQDDVLSLRVSFEEEAKQMSTSTRVTADSSLQPPGYETSWRYLRVL</sequence>
<organism evidence="1 2">
    <name type="scientific">Bagarius yarrelli</name>
    <name type="common">Goonch</name>
    <name type="synonym">Bagrus yarrelli</name>
    <dbReference type="NCBI Taxonomy" id="175774"/>
    <lineage>
        <taxon>Eukaryota</taxon>
        <taxon>Metazoa</taxon>
        <taxon>Chordata</taxon>
        <taxon>Craniata</taxon>
        <taxon>Vertebrata</taxon>
        <taxon>Euteleostomi</taxon>
        <taxon>Actinopterygii</taxon>
        <taxon>Neopterygii</taxon>
        <taxon>Teleostei</taxon>
        <taxon>Ostariophysi</taxon>
        <taxon>Siluriformes</taxon>
        <taxon>Sisoridae</taxon>
        <taxon>Sisorinae</taxon>
        <taxon>Bagarius</taxon>
    </lineage>
</organism>
<keyword evidence="2" id="KW-1185">Reference proteome</keyword>
<dbReference type="AlphaFoldDB" id="A0A556TJW0"/>
<dbReference type="Proteomes" id="UP000319801">
    <property type="component" value="Unassembled WGS sequence"/>
</dbReference>
<evidence type="ECO:0000313" key="1">
    <source>
        <dbReference type="EMBL" id="TSK16141.1"/>
    </source>
</evidence>
<accession>A0A556TJW0</accession>
<dbReference type="OrthoDB" id="7756796at2759"/>
<reference evidence="1 2" key="1">
    <citation type="journal article" date="2019" name="Genome Biol. Evol.">
        <title>Whole-Genome Sequencing of the Giant Devil Catfish, Bagarius yarrelli.</title>
        <authorList>
            <person name="Jiang W."/>
            <person name="Lv Y."/>
            <person name="Cheng L."/>
            <person name="Yang K."/>
            <person name="Chao B."/>
            <person name="Wang X."/>
            <person name="Li Y."/>
            <person name="Pan X."/>
            <person name="You X."/>
            <person name="Zhang Y."/>
            <person name="Yang J."/>
            <person name="Li J."/>
            <person name="Zhang X."/>
            <person name="Liu S."/>
            <person name="Sun C."/>
            <person name="Yang J."/>
            <person name="Shi Q."/>
        </authorList>
    </citation>
    <scope>NUCLEOTIDE SEQUENCE [LARGE SCALE GENOMIC DNA]</scope>
    <source>
        <strain evidence="1">JWS20170419001</strain>
        <tissue evidence="1">Muscle</tissue>
    </source>
</reference>
<evidence type="ECO:0000313" key="2">
    <source>
        <dbReference type="Proteomes" id="UP000319801"/>
    </source>
</evidence>
<comment type="caution">
    <text evidence="1">The sequence shown here is derived from an EMBL/GenBank/DDBJ whole genome shotgun (WGS) entry which is preliminary data.</text>
</comment>
<dbReference type="EMBL" id="VCAZ01000003">
    <property type="protein sequence ID" value="TSK16141.1"/>
    <property type="molecule type" value="Genomic_DNA"/>
</dbReference>
<protein>
    <submittedName>
        <fullName evidence="1">Uncharacterized protein</fullName>
    </submittedName>
</protein>
<proteinExistence type="predicted"/>
<gene>
    <name evidence="1" type="ORF">Baya_1012</name>
</gene>
<name>A0A556TJW0_BAGYA</name>